<name>A0A0A0K275_9MICO</name>
<evidence type="ECO:0000259" key="1">
    <source>
        <dbReference type="PROSITE" id="PS51186"/>
    </source>
</evidence>
<keyword evidence="2" id="KW-0808">Transferase</keyword>
<dbReference type="Gene3D" id="3.40.630.30">
    <property type="match status" value="1"/>
</dbReference>
<evidence type="ECO:0000313" key="3">
    <source>
        <dbReference type="Proteomes" id="UP000030013"/>
    </source>
</evidence>
<evidence type="ECO:0000313" key="2">
    <source>
        <dbReference type="EMBL" id="KGN43114.1"/>
    </source>
</evidence>
<dbReference type="Pfam" id="PF24551">
    <property type="entry name" value="SH3_Rv0428c"/>
    <property type="match status" value="1"/>
</dbReference>
<protein>
    <submittedName>
        <fullName evidence="2">Acetyltransferase</fullName>
    </submittedName>
</protein>
<dbReference type="SUPFAM" id="SSF55729">
    <property type="entry name" value="Acyl-CoA N-acyltransferases (Nat)"/>
    <property type="match status" value="1"/>
</dbReference>
<dbReference type="EMBL" id="AVPL01000001">
    <property type="protein sequence ID" value="KGN43114.1"/>
    <property type="molecule type" value="Genomic_DNA"/>
</dbReference>
<reference evidence="2 3" key="1">
    <citation type="submission" date="2013-08" db="EMBL/GenBank/DDBJ databases">
        <title>The genome sequence of Knoellia aerolata.</title>
        <authorList>
            <person name="Zhu W."/>
            <person name="Wang G."/>
        </authorList>
    </citation>
    <scope>NUCLEOTIDE SEQUENCE [LARGE SCALE GENOMIC DNA]</scope>
    <source>
        <strain evidence="2 3">DSM 18566</strain>
    </source>
</reference>
<sequence length="345" mass="36572">MPIVPASPDALHIGARVVVRYRLEPAETAATPGRPTMTDAVGDLVRRDDDVLVVETRRGRVSVRCDWVVAVKEVPPAPARRAPAHLALSVPDMARVSAPSWGAVERETLGAWELRASHGFTQRGSSALVLGDPGLPLPAALDAVERWYAVRGLPPRVALPGSTGFDPGSDPVGAALLARGWTAGGRSHHLTAATATIATADPWSPDGPRVDVTEELLDPWLEAYRRSRTVVESAVPAVLGGSPRQLFGSIAADDAPPQHPPVAIARLAVAHGWAGLGAVWTDPDHRGRGLARRLTARLAAVAAADGIRLVHLQVEADNAPALRLYEGIGFERHSEYVYLTGPTRS</sequence>
<dbReference type="Pfam" id="PF24553">
    <property type="entry name" value="Rv0428c_C"/>
    <property type="match status" value="1"/>
</dbReference>
<dbReference type="Proteomes" id="UP000030013">
    <property type="component" value="Unassembled WGS sequence"/>
</dbReference>
<keyword evidence="3" id="KW-1185">Reference proteome</keyword>
<dbReference type="CDD" id="cd04301">
    <property type="entry name" value="NAT_SF"/>
    <property type="match status" value="1"/>
</dbReference>
<feature type="domain" description="N-acetyltransferase" evidence="1">
    <location>
        <begin position="207"/>
        <end position="345"/>
    </location>
</feature>
<comment type="caution">
    <text evidence="2">The sequence shown here is derived from an EMBL/GenBank/DDBJ whole genome shotgun (WGS) entry which is preliminary data.</text>
</comment>
<proteinExistence type="predicted"/>
<dbReference type="STRING" id="1385519.N801_05915"/>
<dbReference type="InterPro" id="IPR000182">
    <property type="entry name" value="GNAT_dom"/>
</dbReference>
<dbReference type="InterPro" id="IPR056934">
    <property type="entry name" value="SH3_Rv0428c"/>
</dbReference>
<dbReference type="PROSITE" id="PS51186">
    <property type="entry name" value="GNAT"/>
    <property type="match status" value="1"/>
</dbReference>
<dbReference type="PANTHER" id="PTHR43072">
    <property type="entry name" value="N-ACETYLTRANSFERASE"/>
    <property type="match status" value="1"/>
</dbReference>
<dbReference type="InterPro" id="IPR056935">
    <property type="entry name" value="Rv0428c-like_C"/>
</dbReference>
<dbReference type="eggNOG" id="COG0456">
    <property type="taxonomic scope" value="Bacteria"/>
</dbReference>
<organism evidence="2 3">
    <name type="scientific">Knoellia aerolata DSM 18566</name>
    <dbReference type="NCBI Taxonomy" id="1385519"/>
    <lineage>
        <taxon>Bacteria</taxon>
        <taxon>Bacillati</taxon>
        <taxon>Actinomycetota</taxon>
        <taxon>Actinomycetes</taxon>
        <taxon>Micrococcales</taxon>
        <taxon>Intrasporangiaceae</taxon>
        <taxon>Knoellia</taxon>
    </lineage>
</organism>
<gene>
    <name evidence="2" type="ORF">N801_05915</name>
</gene>
<dbReference type="InterPro" id="IPR016181">
    <property type="entry name" value="Acyl_CoA_acyltransferase"/>
</dbReference>
<dbReference type="GO" id="GO:0016747">
    <property type="term" value="F:acyltransferase activity, transferring groups other than amino-acyl groups"/>
    <property type="evidence" value="ECO:0007669"/>
    <property type="project" value="InterPro"/>
</dbReference>
<accession>A0A0A0K275</accession>
<dbReference type="AlphaFoldDB" id="A0A0A0K275"/>